<protein>
    <submittedName>
        <fullName evidence="1">Uncharacterized protein</fullName>
    </submittedName>
</protein>
<sequence length="89" mass="10730">MCRVRQKSDKIKALGDRCREEHIGIELFQVEYATFFQKNALPEDQRQFQVVRRIKSILKLHIGPKPAWQEEKRIRHCSESHPQISERFR</sequence>
<comment type="caution">
    <text evidence="1">The sequence shown here is derived from an EMBL/GenBank/DDBJ whole genome shotgun (WGS) entry which is preliminary data.</text>
</comment>
<dbReference type="EMBL" id="JAVFWL010000005">
    <property type="protein sequence ID" value="KAK6756182.1"/>
    <property type="molecule type" value="Genomic_DNA"/>
</dbReference>
<accession>A0ABR1E0J2</accession>
<evidence type="ECO:0000313" key="1">
    <source>
        <dbReference type="EMBL" id="KAK6756182.1"/>
    </source>
</evidence>
<keyword evidence="2" id="KW-1185">Reference proteome</keyword>
<dbReference type="Proteomes" id="UP001303046">
    <property type="component" value="Unassembled WGS sequence"/>
</dbReference>
<name>A0ABR1E0J2_NECAM</name>
<organism evidence="1 2">
    <name type="scientific">Necator americanus</name>
    <name type="common">Human hookworm</name>
    <dbReference type="NCBI Taxonomy" id="51031"/>
    <lineage>
        <taxon>Eukaryota</taxon>
        <taxon>Metazoa</taxon>
        <taxon>Ecdysozoa</taxon>
        <taxon>Nematoda</taxon>
        <taxon>Chromadorea</taxon>
        <taxon>Rhabditida</taxon>
        <taxon>Rhabditina</taxon>
        <taxon>Rhabditomorpha</taxon>
        <taxon>Strongyloidea</taxon>
        <taxon>Ancylostomatidae</taxon>
        <taxon>Bunostominae</taxon>
        <taxon>Necator</taxon>
    </lineage>
</organism>
<gene>
    <name evidence="1" type="primary">Necator_chrV.g19318</name>
    <name evidence="1" type="ORF">RB195_014526</name>
</gene>
<proteinExistence type="predicted"/>
<reference evidence="1 2" key="1">
    <citation type="submission" date="2023-08" db="EMBL/GenBank/DDBJ databases">
        <title>A Necator americanus chromosomal reference genome.</title>
        <authorList>
            <person name="Ilik V."/>
            <person name="Petrzelkova K.J."/>
            <person name="Pardy F."/>
            <person name="Fuh T."/>
            <person name="Niatou-Singa F.S."/>
            <person name="Gouil Q."/>
            <person name="Baker L."/>
            <person name="Ritchie M.E."/>
            <person name="Jex A.R."/>
            <person name="Gazzola D."/>
            <person name="Li H."/>
            <person name="Toshio Fujiwara R."/>
            <person name="Zhan B."/>
            <person name="Aroian R.V."/>
            <person name="Pafco B."/>
            <person name="Schwarz E.M."/>
        </authorList>
    </citation>
    <scope>NUCLEOTIDE SEQUENCE [LARGE SCALE GENOMIC DNA]</scope>
    <source>
        <strain evidence="1 2">Aroian</strain>
        <tissue evidence="1">Whole animal</tissue>
    </source>
</reference>
<evidence type="ECO:0000313" key="2">
    <source>
        <dbReference type="Proteomes" id="UP001303046"/>
    </source>
</evidence>